<keyword evidence="4" id="KW-0597">Phosphoprotein</keyword>
<feature type="domain" description="HAMP" evidence="14">
    <location>
        <begin position="189"/>
        <end position="251"/>
    </location>
</feature>
<evidence type="ECO:0000256" key="1">
    <source>
        <dbReference type="ARBA" id="ARBA00000085"/>
    </source>
</evidence>
<comment type="caution">
    <text evidence="15">The sequence shown here is derived from an EMBL/GenBank/DDBJ whole genome shotgun (WGS) entry which is preliminary data.</text>
</comment>
<name>A0ABQ1RKQ7_9MICO</name>
<dbReference type="InterPro" id="IPR050428">
    <property type="entry name" value="TCS_sensor_his_kinase"/>
</dbReference>
<evidence type="ECO:0000256" key="6">
    <source>
        <dbReference type="ARBA" id="ARBA00022692"/>
    </source>
</evidence>
<evidence type="ECO:0000259" key="13">
    <source>
        <dbReference type="PROSITE" id="PS50109"/>
    </source>
</evidence>
<evidence type="ECO:0000313" key="15">
    <source>
        <dbReference type="EMBL" id="GGD69911.1"/>
    </source>
</evidence>
<keyword evidence="8 12" id="KW-1133">Transmembrane helix</keyword>
<feature type="compositionally biased region" description="Low complexity" evidence="11">
    <location>
        <begin position="66"/>
        <end position="77"/>
    </location>
</feature>
<evidence type="ECO:0000256" key="5">
    <source>
        <dbReference type="ARBA" id="ARBA00022679"/>
    </source>
</evidence>
<dbReference type="InterPro" id="IPR036890">
    <property type="entry name" value="HATPase_C_sf"/>
</dbReference>
<evidence type="ECO:0000256" key="2">
    <source>
        <dbReference type="ARBA" id="ARBA00004236"/>
    </source>
</evidence>
<keyword evidence="16" id="KW-1185">Reference proteome</keyword>
<comment type="subcellular location">
    <subcellularLocation>
        <location evidence="2">Cell membrane</location>
    </subcellularLocation>
</comment>
<dbReference type="InterPro" id="IPR003661">
    <property type="entry name" value="HisK_dim/P_dom"/>
</dbReference>
<feature type="transmembrane region" description="Helical" evidence="12">
    <location>
        <begin position="12"/>
        <end position="35"/>
    </location>
</feature>
<dbReference type="CDD" id="cd00075">
    <property type="entry name" value="HATPase"/>
    <property type="match status" value="1"/>
</dbReference>
<keyword evidence="6 12" id="KW-0812">Transmembrane</keyword>
<dbReference type="GO" id="GO:0016301">
    <property type="term" value="F:kinase activity"/>
    <property type="evidence" value="ECO:0007669"/>
    <property type="project" value="UniProtKB-KW"/>
</dbReference>
<feature type="region of interest" description="Disordered" evidence="11">
    <location>
        <begin position="54"/>
        <end position="79"/>
    </location>
</feature>
<dbReference type="Gene3D" id="6.10.340.10">
    <property type="match status" value="1"/>
</dbReference>
<dbReference type="RefSeq" id="WP_188435549.1">
    <property type="nucleotide sequence ID" value="NZ_BMCM01000001.1"/>
</dbReference>
<dbReference type="Gene3D" id="3.30.565.10">
    <property type="entry name" value="Histidine kinase-like ATPase, C-terminal domain"/>
    <property type="match status" value="1"/>
</dbReference>
<dbReference type="Pfam" id="PF02518">
    <property type="entry name" value="HATPase_c"/>
    <property type="match status" value="1"/>
</dbReference>
<accession>A0ABQ1RKQ7</accession>
<keyword evidence="7 15" id="KW-0418">Kinase</keyword>
<dbReference type="InterPro" id="IPR036097">
    <property type="entry name" value="HisK_dim/P_sf"/>
</dbReference>
<dbReference type="SUPFAM" id="SSF55874">
    <property type="entry name" value="ATPase domain of HSP90 chaperone/DNA topoisomerase II/histidine kinase"/>
    <property type="match status" value="1"/>
</dbReference>
<evidence type="ECO:0000256" key="4">
    <source>
        <dbReference type="ARBA" id="ARBA00022553"/>
    </source>
</evidence>
<dbReference type="InterPro" id="IPR003594">
    <property type="entry name" value="HATPase_dom"/>
</dbReference>
<comment type="catalytic activity">
    <reaction evidence="1">
        <text>ATP + protein L-histidine = ADP + protein N-phospho-L-histidine.</text>
        <dbReference type="EC" id="2.7.13.3"/>
    </reaction>
</comment>
<evidence type="ECO:0000256" key="3">
    <source>
        <dbReference type="ARBA" id="ARBA00012438"/>
    </source>
</evidence>
<keyword evidence="5" id="KW-0808">Transferase</keyword>
<organism evidence="15 16">
    <name type="scientific">Microbacterium murale</name>
    <dbReference type="NCBI Taxonomy" id="1081040"/>
    <lineage>
        <taxon>Bacteria</taxon>
        <taxon>Bacillati</taxon>
        <taxon>Actinomycetota</taxon>
        <taxon>Actinomycetes</taxon>
        <taxon>Micrococcales</taxon>
        <taxon>Microbacteriaceae</taxon>
        <taxon>Microbacterium</taxon>
    </lineage>
</organism>
<dbReference type="CDD" id="cd00082">
    <property type="entry name" value="HisKA"/>
    <property type="match status" value="1"/>
</dbReference>
<gene>
    <name evidence="15" type="ORF">GCM10007269_11380</name>
</gene>
<evidence type="ECO:0000256" key="11">
    <source>
        <dbReference type="SAM" id="MobiDB-lite"/>
    </source>
</evidence>
<dbReference type="SMART" id="SM00388">
    <property type="entry name" value="HisKA"/>
    <property type="match status" value="1"/>
</dbReference>
<feature type="transmembrane region" description="Helical" evidence="12">
    <location>
        <begin position="164"/>
        <end position="188"/>
    </location>
</feature>
<evidence type="ECO:0000259" key="14">
    <source>
        <dbReference type="PROSITE" id="PS50885"/>
    </source>
</evidence>
<dbReference type="InterPro" id="IPR003660">
    <property type="entry name" value="HAMP_dom"/>
</dbReference>
<dbReference type="InterPro" id="IPR005467">
    <property type="entry name" value="His_kinase_dom"/>
</dbReference>
<evidence type="ECO:0000256" key="10">
    <source>
        <dbReference type="ARBA" id="ARBA00023136"/>
    </source>
</evidence>
<dbReference type="SUPFAM" id="SSF47384">
    <property type="entry name" value="Homodimeric domain of signal transducing histidine kinase"/>
    <property type="match status" value="1"/>
</dbReference>
<evidence type="ECO:0000256" key="12">
    <source>
        <dbReference type="SAM" id="Phobius"/>
    </source>
</evidence>
<dbReference type="Gene3D" id="1.10.287.130">
    <property type="match status" value="1"/>
</dbReference>
<keyword evidence="9" id="KW-0902">Two-component regulatory system</keyword>
<dbReference type="PRINTS" id="PR00344">
    <property type="entry name" value="BCTRLSENSOR"/>
</dbReference>
<sequence>MTGRRWTLRRKLVITVAALVATGLLVTSLATILSLRSFVYERLDRQVLEGLDFATGPGAGGGSQGDPGDQDGSGPAPRVGTLQVVLDEDQKVLSSLFVTADGTEIALTDAQAEVFETTSFSPRTPVTVDLGGELGSFRVAGKEDGGTTMVTGNSLGDVTATTGALTAILVTVAGLTLLVVIIALSLIVRRNLRPLDRVAAVAQHVAGRRLADGAVAIPERVGDDDTDEHTEVGRVGSSLNTLLGHIEAALASRQNSEEKLQRFIADASHELRTPLSSIQGYAQLSLGEGAPMSPTQQRSFERIAAESERMSSLVDDLLLLARLDAGQPIRRDPVDLTLLAIDAVSDAHAADASRRWLLDVPEDPISVVGDENRLRQVLANLLRNARTHTPSGTVVTTSLRIGDGRALLEVTDDGPGIDSLVQDRLFERFARGDQARSREAGSTGLGLSIAHAIVSAHHGDIAVRSRPGETAFAVRLPL</sequence>
<evidence type="ECO:0000256" key="7">
    <source>
        <dbReference type="ARBA" id="ARBA00022777"/>
    </source>
</evidence>
<feature type="domain" description="Histidine kinase" evidence="13">
    <location>
        <begin position="266"/>
        <end position="478"/>
    </location>
</feature>
<evidence type="ECO:0000313" key="16">
    <source>
        <dbReference type="Proteomes" id="UP000629365"/>
    </source>
</evidence>
<dbReference type="Pfam" id="PF00512">
    <property type="entry name" value="HisKA"/>
    <property type="match status" value="1"/>
</dbReference>
<dbReference type="PANTHER" id="PTHR45436:SF5">
    <property type="entry name" value="SENSOR HISTIDINE KINASE TRCS"/>
    <property type="match status" value="1"/>
</dbReference>
<evidence type="ECO:0000256" key="8">
    <source>
        <dbReference type="ARBA" id="ARBA00022989"/>
    </source>
</evidence>
<evidence type="ECO:0000256" key="9">
    <source>
        <dbReference type="ARBA" id="ARBA00023012"/>
    </source>
</evidence>
<dbReference type="PANTHER" id="PTHR45436">
    <property type="entry name" value="SENSOR HISTIDINE KINASE YKOH"/>
    <property type="match status" value="1"/>
</dbReference>
<dbReference type="Proteomes" id="UP000629365">
    <property type="component" value="Unassembled WGS sequence"/>
</dbReference>
<reference evidence="16" key="1">
    <citation type="journal article" date="2019" name="Int. J. Syst. Evol. Microbiol.">
        <title>The Global Catalogue of Microorganisms (GCM) 10K type strain sequencing project: providing services to taxonomists for standard genome sequencing and annotation.</title>
        <authorList>
            <consortium name="The Broad Institute Genomics Platform"/>
            <consortium name="The Broad Institute Genome Sequencing Center for Infectious Disease"/>
            <person name="Wu L."/>
            <person name="Ma J."/>
        </authorList>
    </citation>
    <scope>NUCLEOTIDE SEQUENCE [LARGE SCALE GENOMIC DNA]</scope>
    <source>
        <strain evidence="16">CCM 7640</strain>
    </source>
</reference>
<dbReference type="SMART" id="SM00387">
    <property type="entry name" value="HATPase_c"/>
    <property type="match status" value="1"/>
</dbReference>
<keyword evidence="10 12" id="KW-0472">Membrane</keyword>
<protein>
    <recommendedName>
        <fullName evidence="3">histidine kinase</fullName>
        <ecNumber evidence="3">2.7.13.3</ecNumber>
    </recommendedName>
</protein>
<dbReference type="EC" id="2.7.13.3" evidence="3"/>
<proteinExistence type="predicted"/>
<dbReference type="PROSITE" id="PS50109">
    <property type="entry name" value="HIS_KIN"/>
    <property type="match status" value="1"/>
</dbReference>
<dbReference type="InterPro" id="IPR004358">
    <property type="entry name" value="Sig_transdc_His_kin-like_C"/>
</dbReference>
<dbReference type="EMBL" id="BMCM01000001">
    <property type="protein sequence ID" value="GGD69911.1"/>
    <property type="molecule type" value="Genomic_DNA"/>
</dbReference>
<dbReference type="PROSITE" id="PS50885">
    <property type="entry name" value="HAMP"/>
    <property type="match status" value="1"/>
</dbReference>